<dbReference type="GO" id="GO:0016651">
    <property type="term" value="F:oxidoreductase activity, acting on NAD(P)H"/>
    <property type="evidence" value="ECO:0007669"/>
    <property type="project" value="InterPro"/>
</dbReference>
<dbReference type="Gene3D" id="3.40.50.720">
    <property type="entry name" value="NAD(P)-binding Rossmann-like Domain"/>
    <property type="match status" value="1"/>
</dbReference>
<dbReference type="Gene3D" id="3.90.180.10">
    <property type="entry name" value="Medium-chain alcohol dehydrogenases, catalytic domain"/>
    <property type="match status" value="1"/>
</dbReference>
<evidence type="ECO:0000256" key="1">
    <source>
        <dbReference type="ARBA" id="ARBA00008072"/>
    </source>
</evidence>
<dbReference type="Proteomes" id="UP000030752">
    <property type="component" value="Unassembled WGS sequence"/>
</dbReference>
<dbReference type="HOGENOM" id="CLU_026673_16_5_1"/>
<dbReference type="InterPro" id="IPR020843">
    <property type="entry name" value="ER"/>
</dbReference>
<dbReference type="InterPro" id="IPR047122">
    <property type="entry name" value="Trans-enoyl_RdTase-like"/>
</dbReference>
<gene>
    <name evidence="4" type="ORF">HMPREF1541_07961</name>
</gene>
<dbReference type="PANTHER" id="PTHR45348">
    <property type="entry name" value="HYPOTHETICAL OXIDOREDUCTASE (EUROFUNG)"/>
    <property type="match status" value="1"/>
</dbReference>
<dbReference type="InterPro" id="IPR036291">
    <property type="entry name" value="NAD(P)-bd_dom_sf"/>
</dbReference>
<feature type="domain" description="Enoyl reductase (ER)" evidence="3">
    <location>
        <begin position="13"/>
        <end position="339"/>
    </location>
</feature>
<dbReference type="InterPro" id="IPR013149">
    <property type="entry name" value="ADH-like_C"/>
</dbReference>
<dbReference type="SMART" id="SM00829">
    <property type="entry name" value="PKS_ER"/>
    <property type="match status" value="1"/>
</dbReference>
<organism evidence="4 5">
    <name type="scientific">Cyphellophora europaea (strain CBS 101466)</name>
    <name type="common">Phialophora europaea</name>
    <dbReference type="NCBI Taxonomy" id="1220924"/>
    <lineage>
        <taxon>Eukaryota</taxon>
        <taxon>Fungi</taxon>
        <taxon>Dikarya</taxon>
        <taxon>Ascomycota</taxon>
        <taxon>Pezizomycotina</taxon>
        <taxon>Eurotiomycetes</taxon>
        <taxon>Chaetothyriomycetidae</taxon>
        <taxon>Chaetothyriales</taxon>
        <taxon>Cyphellophoraceae</taxon>
        <taxon>Cyphellophora</taxon>
    </lineage>
</organism>
<accession>W2RMP9</accession>
<dbReference type="SUPFAM" id="SSF51735">
    <property type="entry name" value="NAD(P)-binding Rossmann-fold domains"/>
    <property type="match status" value="1"/>
</dbReference>
<dbReference type="EMBL" id="KB822724">
    <property type="protein sequence ID" value="ETN36973.1"/>
    <property type="molecule type" value="Genomic_DNA"/>
</dbReference>
<reference evidence="4 5" key="1">
    <citation type="submission" date="2013-03" db="EMBL/GenBank/DDBJ databases">
        <title>The Genome Sequence of Phialophora europaea CBS 101466.</title>
        <authorList>
            <consortium name="The Broad Institute Genomics Platform"/>
            <person name="Cuomo C."/>
            <person name="de Hoog S."/>
            <person name="Gorbushina A."/>
            <person name="Walker B."/>
            <person name="Young S.K."/>
            <person name="Zeng Q."/>
            <person name="Gargeya S."/>
            <person name="Fitzgerald M."/>
            <person name="Haas B."/>
            <person name="Abouelleil A."/>
            <person name="Allen A.W."/>
            <person name="Alvarado L."/>
            <person name="Arachchi H.M."/>
            <person name="Berlin A.M."/>
            <person name="Chapman S.B."/>
            <person name="Gainer-Dewar J."/>
            <person name="Goldberg J."/>
            <person name="Griggs A."/>
            <person name="Gujja S."/>
            <person name="Hansen M."/>
            <person name="Howarth C."/>
            <person name="Imamovic A."/>
            <person name="Ireland A."/>
            <person name="Larimer J."/>
            <person name="McCowan C."/>
            <person name="Murphy C."/>
            <person name="Pearson M."/>
            <person name="Poon T.W."/>
            <person name="Priest M."/>
            <person name="Roberts A."/>
            <person name="Saif S."/>
            <person name="Shea T."/>
            <person name="Sisk P."/>
            <person name="Sykes S."/>
            <person name="Wortman J."/>
            <person name="Nusbaum C."/>
            <person name="Birren B."/>
        </authorList>
    </citation>
    <scope>NUCLEOTIDE SEQUENCE [LARGE SCALE GENOMIC DNA]</scope>
    <source>
        <strain evidence="4 5">CBS 101466</strain>
    </source>
</reference>
<evidence type="ECO:0000259" key="3">
    <source>
        <dbReference type="SMART" id="SM00829"/>
    </source>
</evidence>
<dbReference type="SUPFAM" id="SSF50129">
    <property type="entry name" value="GroES-like"/>
    <property type="match status" value="1"/>
</dbReference>
<dbReference type="InterPro" id="IPR011032">
    <property type="entry name" value="GroES-like_sf"/>
</dbReference>
<dbReference type="AlphaFoldDB" id="W2RMP9"/>
<dbReference type="Pfam" id="PF00107">
    <property type="entry name" value="ADH_zinc_N"/>
    <property type="match status" value="1"/>
</dbReference>
<sequence length="341" mass="35320">MDSTENRAAFIPAAKSTFEVRSAPLATPGAGQILVRNSAIAINPIDYKLQKLAIYPLNYPAILGEDVAGTVVSIGPGVARLKPGDRVIGCTAGFATKDDTEQAFQENTILREILACKIPTTATFDEAVVLPLAVTTASAALFNPDLLGLRLPHEPATASKTDQTLLVWGGAGSVGSAAIQLASAAGYEVVSTSSPKNFEHVKRLGASEVFDYSSPTVVADIVGALKSKAFAGAFDAYGGPASAPTASVVAQVEGRKVVATVARYHPEPPEGVSMKFTASLSTMDNGVALAIWQEFLPKALEAGSFKFAPEPLIAGHGLDGVQDALDKMGEGVSAKKLVVVL</sequence>
<dbReference type="VEuPathDB" id="FungiDB:HMPREF1541_07961"/>
<comment type="similarity">
    <text evidence="1">Belongs to the zinc-containing alcohol dehydrogenase family.</text>
</comment>
<proteinExistence type="inferred from homology"/>
<dbReference type="InterPro" id="IPR013154">
    <property type="entry name" value="ADH-like_N"/>
</dbReference>
<dbReference type="InParanoid" id="W2RMP9"/>
<keyword evidence="5" id="KW-1185">Reference proteome</keyword>
<dbReference type="RefSeq" id="XP_008720505.1">
    <property type="nucleotide sequence ID" value="XM_008722283.1"/>
</dbReference>
<dbReference type="PANTHER" id="PTHR45348:SF2">
    <property type="entry name" value="ZINC-TYPE ALCOHOL DEHYDROGENASE-LIKE PROTEIN C2E1P3.01"/>
    <property type="match status" value="1"/>
</dbReference>
<dbReference type="OrthoDB" id="48317at2759"/>
<dbReference type="Pfam" id="PF08240">
    <property type="entry name" value="ADH_N"/>
    <property type="match status" value="1"/>
</dbReference>
<evidence type="ECO:0000313" key="5">
    <source>
        <dbReference type="Proteomes" id="UP000030752"/>
    </source>
</evidence>
<name>W2RMP9_CYPE1</name>
<protein>
    <recommendedName>
        <fullName evidence="3">Enoyl reductase (ER) domain-containing protein</fullName>
    </recommendedName>
</protein>
<dbReference type="eggNOG" id="KOG1198">
    <property type="taxonomic scope" value="Eukaryota"/>
</dbReference>
<dbReference type="CDD" id="cd08249">
    <property type="entry name" value="enoyl_reductase_like"/>
    <property type="match status" value="1"/>
</dbReference>
<dbReference type="GeneID" id="19975300"/>
<keyword evidence="2" id="KW-0560">Oxidoreductase</keyword>
<evidence type="ECO:0000313" key="4">
    <source>
        <dbReference type="EMBL" id="ETN36973.1"/>
    </source>
</evidence>
<dbReference type="STRING" id="1220924.W2RMP9"/>
<evidence type="ECO:0000256" key="2">
    <source>
        <dbReference type="ARBA" id="ARBA00023002"/>
    </source>
</evidence>